<name>A0A1M7L0K6_9BACI</name>
<keyword evidence="3" id="KW-1185">Reference proteome</keyword>
<keyword evidence="1" id="KW-0812">Transmembrane</keyword>
<reference evidence="2 3" key="1">
    <citation type="submission" date="2016-11" db="EMBL/GenBank/DDBJ databases">
        <authorList>
            <person name="Jaros S."/>
            <person name="Januszkiewicz K."/>
            <person name="Wedrychowicz H."/>
        </authorList>
    </citation>
    <scope>NUCLEOTIDE SEQUENCE [LARGE SCALE GENOMIC DNA]</scope>
    <source>
        <strain evidence="2 3">CGMCC 1.10681</strain>
    </source>
</reference>
<dbReference type="RefSeq" id="WP_073200006.1">
    <property type="nucleotide sequence ID" value="NZ_FRCZ01000001.1"/>
</dbReference>
<feature type="transmembrane region" description="Helical" evidence="1">
    <location>
        <begin position="64"/>
        <end position="85"/>
    </location>
</feature>
<evidence type="ECO:0000313" key="2">
    <source>
        <dbReference type="EMBL" id="SHM71347.1"/>
    </source>
</evidence>
<keyword evidence="1" id="KW-1133">Transmembrane helix</keyword>
<dbReference type="EMBL" id="FRCZ01000001">
    <property type="protein sequence ID" value="SHM71347.1"/>
    <property type="molecule type" value="Genomic_DNA"/>
</dbReference>
<dbReference type="AlphaFoldDB" id="A0A1M7L0K6"/>
<evidence type="ECO:0000256" key="1">
    <source>
        <dbReference type="SAM" id="Phobius"/>
    </source>
</evidence>
<sequence length="86" mass="9686">MSHYHFCNRNIGRPVKIVTHHGEVHRGIIRRVNQSQVFIDPLGPNRGMGGYGIGYYGYRRGYPWGLGLGIALGAIATIAFLPLFFW</sequence>
<evidence type="ECO:0000313" key="3">
    <source>
        <dbReference type="Proteomes" id="UP000184184"/>
    </source>
</evidence>
<organism evidence="2 3">
    <name type="scientific">Gracilibacillus kekensis</name>
    <dbReference type="NCBI Taxonomy" id="1027249"/>
    <lineage>
        <taxon>Bacteria</taxon>
        <taxon>Bacillati</taxon>
        <taxon>Bacillota</taxon>
        <taxon>Bacilli</taxon>
        <taxon>Bacillales</taxon>
        <taxon>Bacillaceae</taxon>
        <taxon>Gracilibacillus</taxon>
    </lineage>
</organism>
<keyword evidence="1" id="KW-0472">Membrane</keyword>
<proteinExistence type="predicted"/>
<dbReference type="STRING" id="1027249.SAMN05216179_0899"/>
<dbReference type="OrthoDB" id="2991597at2"/>
<protein>
    <submittedName>
        <fullName evidence="2">Uncharacterized protein</fullName>
    </submittedName>
</protein>
<accession>A0A1M7L0K6</accession>
<gene>
    <name evidence="2" type="ORF">SAMN05216179_0899</name>
</gene>
<dbReference type="Proteomes" id="UP000184184">
    <property type="component" value="Unassembled WGS sequence"/>
</dbReference>